<organism evidence="1 2">
    <name type="scientific">Acaulospora colombiana</name>
    <dbReference type="NCBI Taxonomy" id="27376"/>
    <lineage>
        <taxon>Eukaryota</taxon>
        <taxon>Fungi</taxon>
        <taxon>Fungi incertae sedis</taxon>
        <taxon>Mucoromycota</taxon>
        <taxon>Glomeromycotina</taxon>
        <taxon>Glomeromycetes</taxon>
        <taxon>Diversisporales</taxon>
        <taxon>Acaulosporaceae</taxon>
        <taxon>Acaulospora</taxon>
    </lineage>
</organism>
<sequence>MHTITPKPPLQRHMFILLRLFLLKYKVQVGRISQLNRLIEDVLPAPAIEEYTRTWMRVIEGAVSVMMREKKYDDSREKRKNGSQELKPDPASGDINGKVGERHRSRHGRGSKKTAGYEDSWRDKMYGAKICYSRGNEQRRG</sequence>
<feature type="non-terminal residue" evidence="1">
    <location>
        <position position="141"/>
    </location>
</feature>
<protein>
    <submittedName>
        <fullName evidence="1">2934_t:CDS:1</fullName>
    </submittedName>
</protein>
<accession>A0ACA9MXK0</accession>
<proteinExistence type="predicted"/>
<comment type="caution">
    <text evidence="1">The sequence shown here is derived from an EMBL/GenBank/DDBJ whole genome shotgun (WGS) entry which is preliminary data.</text>
</comment>
<gene>
    <name evidence="1" type="ORF">ACOLOM_LOCUS7174</name>
</gene>
<evidence type="ECO:0000313" key="2">
    <source>
        <dbReference type="Proteomes" id="UP000789525"/>
    </source>
</evidence>
<dbReference type="Proteomes" id="UP000789525">
    <property type="component" value="Unassembled WGS sequence"/>
</dbReference>
<reference evidence="1" key="1">
    <citation type="submission" date="2021-06" db="EMBL/GenBank/DDBJ databases">
        <authorList>
            <person name="Kallberg Y."/>
            <person name="Tangrot J."/>
            <person name="Rosling A."/>
        </authorList>
    </citation>
    <scope>NUCLEOTIDE SEQUENCE</scope>
    <source>
        <strain evidence="1">CL356</strain>
    </source>
</reference>
<name>A0ACA9MXK0_9GLOM</name>
<dbReference type="EMBL" id="CAJVPT010016058">
    <property type="protein sequence ID" value="CAG8616153.1"/>
    <property type="molecule type" value="Genomic_DNA"/>
</dbReference>
<keyword evidence="2" id="KW-1185">Reference proteome</keyword>
<evidence type="ECO:0000313" key="1">
    <source>
        <dbReference type="EMBL" id="CAG8616153.1"/>
    </source>
</evidence>